<reference evidence="2 3" key="1">
    <citation type="submission" date="2022-07" db="EMBL/GenBank/DDBJ databases">
        <title>Bombella genomes.</title>
        <authorList>
            <person name="Harer L."/>
            <person name="Styblova S."/>
            <person name="Ehrmann M."/>
        </authorList>
    </citation>
    <scope>NUCLEOTIDE SEQUENCE [LARGE SCALE GENOMIC DNA]</scope>
    <source>
        <strain evidence="2 3">TMW 2.2558</strain>
    </source>
</reference>
<dbReference type="InterPro" id="IPR028992">
    <property type="entry name" value="Hedgehog/Intein_dom"/>
</dbReference>
<protein>
    <submittedName>
        <fullName evidence="2">Hint domain-containing protein</fullName>
    </submittedName>
</protein>
<accession>A0ABT3W7L9</accession>
<comment type="caution">
    <text evidence="2">The sequence shown here is derived from an EMBL/GenBank/DDBJ whole genome shotgun (WGS) entry which is preliminary data.</text>
</comment>
<dbReference type="EMBL" id="JANIDW010000001">
    <property type="protein sequence ID" value="MCX5613709.1"/>
    <property type="molecule type" value="Genomic_DNA"/>
</dbReference>
<dbReference type="SUPFAM" id="SSF51294">
    <property type="entry name" value="Hedgehog/intein (Hint) domain"/>
    <property type="match status" value="1"/>
</dbReference>
<organism evidence="2 3">
    <name type="scientific">Bombella saccharophila</name>
    <dbReference type="NCBI Taxonomy" id="2967338"/>
    <lineage>
        <taxon>Bacteria</taxon>
        <taxon>Pseudomonadati</taxon>
        <taxon>Pseudomonadota</taxon>
        <taxon>Alphaproteobacteria</taxon>
        <taxon>Acetobacterales</taxon>
        <taxon>Acetobacteraceae</taxon>
        <taxon>Bombella</taxon>
    </lineage>
</organism>
<gene>
    <name evidence="2" type="ORF">NQF64_00390</name>
</gene>
<evidence type="ECO:0000313" key="2">
    <source>
        <dbReference type="EMBL" id="MCX5613709.1"/>
    </source>
</evidence>
<dbReference type="RefSeq" id="WP_266106123.1">
    <property type="nucleotide sequence ID" value="NZ_JANIDW010000001.1"/>
</dbReference>
<evidence type="ECO:0000313" key="3">
    <source>
        <dbReference type="Proteomes" id="UP001165648"/>
    </source>
</evidence>
<proteinExistence type="predicted"/>
<name>A0ABT3W7L9_9PROT</name>
<dbReference type="Pfam" id="PF13403">
    <property type="entry name" value="Hint_2"/>
    <property type="match status" value="1"/>
</dbReference>
<sequence>MSNPRPVVTLGTYSINVAALTVDKCGVGHLSDQRFCVKATFTTHTATSSSDKKVQDFCFTDPKTGRTIKGSYDYSWGNKAVNGFIIGDGSGGYYLITSARPGSSSSKIPGYTLLDPCRASYCYVNKPYEPWCKGNFFILNLNGCVYYFTQDNSGSATDGCLGWCFTFDTCFLAGSLIETPEGYKKIEALACGDMVMTYDPISQQKTPQPITWLGHGQVNIDPTHPLDMAGYPVRITKNAIAAGIPFDDLLVTAEHCLFFEGHFVPARMMVNGRSIYFETSETVPSTYDIYHLETETHNILSANEVLTESYLNTGHRDNFETISQTDTVTPLSPSQKLSWQHDAAAPLCTTQAFVEPLHRAMLERAERLGVPLQHPYKYDKLSDDPEFALMTDQGDILREQRTTNGYKLFTVPRQTRQVTLVSRTSRPYDVHGPFVDDRRQLGILVGEITYFKNGQSHAITDHLTTPDLDGWLELDPTANGLRWTEGTAILPLPDDNQEHSVGHGLLAIKVVTAGPYLDQSYFLSEAENRYIAA</sequence>
<evidence type="ECO:0000259" key="1">
    <source>
        <dbReference type="Pfam" id="PF13403"/>
    </source>
</evidence>
<feature type="domain" description="Hedgehog/Intein (Hint)" evidence="1">
    <location>
        <begin position="169"/>
        <end position="313"/>
    </location>
</feature>
<dbReference type="Gene3D" id="2.170.16.10">
    <property type="entry name" value="Hedgehog/Intein (Hint) domain"/>
    <property type="match status" value="1"/>
</dbReference>
<dbReference type="InterPro" id="IPR036844">
    <property type="entry name" value="Hint_dom_sf"/>
</dbReference>
<dbReference type="Proteomes" id="UP001165648">
    <property type="component" value="Unassembled WGS sequence"/>
</dbReference>
<keyword evidence="3" id="KW-1185">Reference proteome</keyword>